<feature type="region of interest" description="Disordered" evidence="6">
    <location>
        <begin position="438"/>
        <end position="460"/>
    </location>
</feature>
<dbReference type="CDD" id="cd06173">
    <property type="entry name" value="MFS_MefA_like"/>
    <property type="match status" value="1"/>
</dbReference>
<feature type="transmembrane region" description="Helical" evidence="7">
    <location>
        <begin position="377"/>
        <end position="397"/>
    </location>
</feature>
<dbReference type="InterPro" id="IPR036259">
    <property type="entry name" value="MFS_trans_sf"/>
</dbReference>
<keyword evidence="4 7" id="KW-1133">Transmembrane helix</keyword>
<comment type="caution">
    <text evidence="8">The sequence shown here is derived from an EMBL/GenBank/DDBJ whole genome shotgun (WGS) entry which is preliminary data.</text>
</comment>
<proteinExistence type="predicted"/>
<gene>
    <name evidence="8" type="ORF">LR394_03455</name>
</gene>
<dbReference type="AlphaFoldDB" id="A0A9X1NAX9"/>
<dbReference type="PANTHER" id="PTHR23513">
    <property type="entry name" value="INTEGRAL MEMBRANE EFFLUX PROTEIN-RELATED"/>
    <property type="match status" value="1"/>
</dbReference>
<dbReference type="SUPFAM" id="SSF103473">
    <property type="entry name" value="MFS general substrate transporter"/>
    <property type="match status" value="1"/>
</dbReference>
<keyword evidence="5 7" id="KW-0472">Membrane</keyword>
<dbReference type="GO" id="GO:0005886">
    <property type="term" value="C:plasma membrane"/>
    <property type="evidence" value="ECO:0007669"/>
    <property type="project" value="UniProtKB-SubCell"/>
</dbReference>
<evidence type="ECO:0000256" key="1">
    <source>
        <dbReference type="ARBA" id="ARBA00004651"/>
    </source>
</evidence>
<evidence type="ECO:0000313" key="8">
    <source>
        <dbReference type="EMBL" id="MCD5309936.1"/>
    </source>
</evidence>
<dbReference type="PANTHER" id="PTHR23513:SF17">
    <property type="entry name" value="MEMBRANE PROTEIN"/>
    <property type="match status" value="1"/>
</dbReference>
<evidence type="ECO:0000313" key="9">
    <source>
        <dbReference type="Proteomes" id="UP001138997"/>
    </source>
</evidence>
<dbReference type="RefSeq" id="WP_231438849.1">
    <property type="nucleotide sequence ID" value="NZ_JAJOMB010000001.1"/>
</dbReference>
<feature type="transmembrane region" description="Helical" evidence="7">
    <location>
        <begin position="341"/>
        <end position="365"/>
    </location>
</feature>
<feature type="transmembrane region" description="Helical" evidence="7">
    <location>
        <begin position="58"/>
        <end position="84"/>
    </location>
</feature>
<keyword evidence="2" id="KW-1003">Cell membrane</keyword>
<feature type="transmembrane region" description="Helical" evidence="7">
    <location>
        <begin position="316"/>
        <end position="335"/>
    </location>
</feature>
<dbReference type="Proteomes" id="UP001138997">
    <property type="component" value="Unassembled WGS sequence"/>
</dbReference>
<feature type="transmembrane region" description="Helical" evidence="7">
    <location>
        <begin position="185"/>
        <end position="203"/>
    </location>
</feature>
<comment type="subcellular location">
    <subcellularLocation>
        <location evidence="1">Cell membrane</location>
        <topology evidence="1">Multi-pass membrane protein</topology>
    </subcellularLocation>
</comment>
<evidence type="ECO:0000256" key="5">
    <source>
        <dbReference type="ARBA" id="ARBA00023136"/>
    </source>
</evidence>
<evidence type="ECO:0000256" key="7">
    <source>
        <dbReference type="SAM" id="Phobius"/>
    </source>
</evidence>
<dbReference type="EMBL" id="JAJOMB010000001">
    <property type="protein sequence ID" value="MCD5309936.1"/>
    <property type="molecule type" value="Genomic_DNA"/>
</dbReference>
<evidence type="ECO:0000256" key="4">
    <source>
        <dbReference type="ARBA" id="ARBA00022989"/>
    </source>
</evidence>
<evidence type="ECO:0000256" key="2">
    <source>
        <dbReference type="ARBA" id="ARBA00022475"/>
    </source>
</evidence>
<organism evidence="8 9">
    <name type="scientific">Kineosporia babensis</name>
    <dbReference type="NCBI Taxonomy" id="499548"/>
    <lineage>
        <taxon>Bacteria</taxon>
        <taxon>Bacillati</taxon>
        <taxon>Actinomycetota</taxon>
        <taxon>Actinomycetes</taxon>
        <taxon>Kineosporiales</taxon>
        <taxon>Kineosporiaceae</taxon>
        <taxon>Kineosporia</taxon>
    </lineage>
</organism>
<feature type="transmembrane region" description="Helical" evidence="7">
    <location>
        <begin position="409"/>
        <end position="427"/>
    </location>
</feature>
<dbReference type="Gene3D" id="1.20.1250.20">
    <property type="entry name" value="MFS general substrate transporter like domains"/>
    <property type="match status" value="1"/>
</dbReference>
<feature type="transmembrane region" description="Helical" evidence="7">
    <location>
        <begin position="288"/>
        <end position="309"/>
    </location>
</feature>
<accession>A0A9X1NAX9</accession>
<keyword evidence="3 7" id="KW-0812">Transmembrane</keyword>
<keyword evidence="9" id="KW-1185">Reference proteome</keyword>
<evidence type="ECO:0000256" key="6">
    <source>
        <dbReference type="SAM" id="MobiDB-lite"/>
    </source>
</evidence>
<sequence>MPGNQRSFLSDLTVVLRGENFRKLFSVRLVSQAGDGAFQVGLASLIFFSPERATTPTAVALAAVVTVVPYTLIGPFVGVLLDVWQRRQVLLLANAVRSLMVLTVAAMILTIGVGLPVFLTALACLSVNRFFLAGLGASLPQVVPRHELVMANAVSPTCGTVATMVGGAIGFSLRTLLGPGDATDATIVVIAALAYATASMLALRMPRTLLGPEHSAPLNVRSLGTVGRDVVGDLRAGAVHVRERRTVANALAVIGVHRIGYGIMTITVMLLCRNYFSDPDNPEAGVTLLARTVASLGVGVAVAALVTPVMAARIGAWRWIGVCLGIAAVVQAIFVADAALWLLYFGSFLFGLTGQSIKICVDSIVQKDVDDSFRGRVFSFYDVVFNVALVSAAGLSIRLLPEDGYSQMVFMDIALLFGAAGAVYTFVEHRRRAGLAAAAAQSTSGGPDNRAPARQRNLEG</sequence>
<evidence type="ECO:0000256" key="3">
    <source>
        <dbReference type="ARBA" id="ARBA00022692"/>
    </source>
</evidence>
<reference evidence="8" key="1">
    <citation type="submission" date="2021-11" db="EMBL/GenBank/DDBJ databases">
        <title>Streptomyces corallinus and Kineosporia corallina sp. nov., two new coral-derived marine actinobacteria.</title>
        <authorList>
            <person name="Buangrab K."/>
            <person name="Sutthacheep M."/>
            <person name="Yeemin T."/>
            <person name="Harunari E."/>
            <person name="Igarashi Y."/>
            <person name="Sripreechasak P."/>
            <person name="Kanchanasin P."/>
            <person name="Tanasupawat S."/>
            <person name="Phongsopitanun W."/>
        </authorList>
    </citation>
    <scope>NUCLEOTIDE SEQUENCE</scope>
    <source>
        <strain evidence="8">JCM 31032</strain>
    </source>
</reference>
<feature type="transmembrane region" description="Helical" evidence="7">
    <location>
        <begin position="250"/>
        <end position="276"/>
    </location>
</feature>
<name>A0A9X1NAX9_9ACTN</name>
<protein>
    <submittedName>
        <fullName evidence="8">MFS transporter</fullName>
    </submittedName>
</protein>